<keyword evidence="3" id="KW-1185">Reference proteome</keyword>
<evidence type="ECO:0000313" key="2">
    <source>
        <dbReference type="EMBL" id="ANB76501.1"/>
    </source>
</evidence>
<dbReference type="Proteomes" id="UP000076852">
    <property type="component" value="Chromosome 2"/>
</dbReference>
<sequence>MKKLDVEVMYDFICPWCWIGGEKLRLAMSETGSETDIKLVFIPYELNPGMPAKGLNRKEYRSAKFGSWARSQAMDSQVAEAGRDVGLDFHYECVERTPNTLAAHRLVWMLQQSYPVSTLVENIFRAYFSVGQDVGDVAVLTELAVTAGFDRAEIDTFLSGSDGTDEVRTIEAGAIDRGVNSVPTVKIGNDIVSGAQSVALFRQLLEKNLKSHSVPL</sequence>
<evidence type="ECO:0000313" key="3">
    <source>
        <dbReference type="Proteomes" id="UP000076852"/>
    </source>
</evidence>
<dbReference type="InterPro" id="IPR001853">
    <property type="entry name" value="DSBA-like_thioredoxin_dom"/>
</dbReference>
<dbReference type="PANTHER" id="PTHR13887:SF41">
    <property type="entry name" value="THIOREDOXIN SUPERFAMILY PROTEIN"/>
    <property type="match status" value="1"/>
</dbReference>
<dbReference type="Pfam" id="PF01323">
    <property type="entry name" value="DSBA"/>
    <property type="match status" value="1"/>
</dbReference>
<dbReference type="InterPro" id="IPR036249">
    <property type="entry name" value="Thioredoxin-like_sf"/>
</dbReference>
<dbReference type="CDD" id="cd03024">
    <property type="entry name" value="DsbA_FrnE"/>
    <property type="match status" value="1"/>
</dbReference>
<dbReference type="GO" id="GO:0016491">
    <property type="term" value="F:oxidoreductase activity"/>
    <property type="evidence" value="ECO:0007669"/>
    <property type="project" value="InterPro"/>
</dbReference>
<reference evidence="2 3" key="1">
    <citation type="journal article" date="2016" name="Gene">
        <title>PacBio SMRT assembly of a complex multi-replicon genome reveals chlorocatechol degradative operon in a region of genome plasticity.</title>
        <authorList>
            <person name="Ricker N."/>
            <person name="Shen S.Y."/>
            <person name="Goordial J."/>
            <person name="Jin S."/>
            <person name="Fulthorpe R.R."/>
        </authorList>
    </citation>
    <scope>NUCLEOTIDE SEQUENCE [LARGE SCALE GENOMIC DNA]</scope>
    <source>
        <strain evidence="2 3">OLGA172</strain>
    </source>
</reference>
<organism evidence="2 3">
    <name type="scientific">Paraburkholderia phytofirmans OLGA172</name>
    <dbReference type="NCBI Taxonomy" id="1417228"/>
    <lineage>
        <taxon>Bacteria</taxon>
        <taxon>Pseudomonadati</taxon>
        <taxon>Pseudomonadota</taxon>
        <taxon>Betaproteobacteria</taxon>
        <taxon>Burkholderiales</taxon>
        <taxon>Burkholderiaceae</taxon>
        <taxon>Paraburkholderia</taxon>
    </lineage>
</organism>
<dbReference type="PANTHER" id="PTHR13887">
    <property type="entry name" value="GLUTATHIONE S-TRANSFERASE KAPPA"/>
    <property type="match status" value="1"/>
</dbReference>
<proteinExistence type="predicted"/>
<protein>
    <submittedName>
        <fullName evidence="2">Disulfide bond formation protein DsbA</fullName>
    </submittedName>
</protein>
<dbReference type="RefSeq" id="WP_063499724.1">
    <property type="nucleotide sequence ID" value="NZ_CP014579.1"/>
</dbReference>
<feature type="domain" description="DSBA-like thioredoxin" evidence="1">
    <location>
        <begin position="6"/>
        <end position="205"/>
    </location>
</feature>
<dbReference type="KEGG" id="buz:AYM40_30305"/>
<dbReference type="SUPFAM" id="SSF52833">
    <property type="entry name" value="Thioredoxin-like"/>
    <property type="match status" value="1"/>
</dbReference>
<evidence type="ECO:0000259" key="1">
    <source>
        <dbReference type="Pfam" id="PF01323"/>
    </source>
</evidence>
<gene>
    <name evidence="2" type="ORF">AYM40_30305</name>
</gene>
<dbReference type="EMBL" id="CP014579">
    <property type="protein sequence ID" value="ANB76501.1"/>
    <property type="molecule type" value="Genomic_DNA"/>
</dbReference>
<dbReference type="OrthoDB" id="9799122at2"/>
<accession>A0A160FTX7</accession>
<dbReference type="STRING" id="1804984.AYM40_30305"/>
<name>A0A160FTX7_9BURK</name>
<dbReference type="Gene3D" id="3.40.30.10">
    <property type="entry name" value="Glutaredoxin"/>
    <property type="match status" value="1"/>
</dbReference>
<dbReference type="AlphaFoldDB" id="A0A160FTX7"/>